<name>A0A4Y2EJN3_ARAVE</name>
<reference evidence="1 2" key="1">
    <citation type="journal article" date="2019" name="Sci. Rep.">
        <title>Orb-weaving spider Araneus ventricosus genome elucidates the spidroin gene catalogue.</title>
        <authorList>
            <person name="Kono N."/>
            <person name="Nakamura H."/>
            <person name="Ohtoshi R."/>
            <person name="Moran D.A.P."/>
            <person name="Shinohara A."/>
            <person name="Yoshida Y."/>
            <person name="Fujiwara M."/>
            <person name="Mori M."/>
            <person name="Tomita M."/>
            <person name="Arakawa K."/>
        </authorList>
    </citation>
    <scope>NUCLEOTIDE SEQUENCE [LARGE SCALE GENOMIC DNA]</scope>
</reference>
<dbReference type="EMBL" id="BGPR01000604">
    <property type="protein sequence ID" value="GBM28135.1"/>
    <property type="molecule type" value="Genomic_DNA"/>
</dbReference>
<organism evidence="1 2">
    <name type="scientific">Araneus ventricosus</name>
    <name type="common">Orbweaver spider</name>
    <name type="synonym">Epeira ventricosa</name>
    <dbReference type="NCBI Taxonomy" id="182803"/>
    <lineage>
        <taxon>Eukaryota</taxon>
        <taxon>Metazoa</taxon>
        <taxon>Ecdysozoa</taxon>
        <taxon>Arthropoda</taxon>
        <taxon>Chelicerata</taxon>
        <taxon>Arachnida</taxon>
        <taxon>Araneae</taxon>
        <taxon>Araneomorphae</taxon>
        <taxon>Entelegynae</taxon>
        <taxon>Araneoidea</taxon>
        <taxon>Araneidae</taxon>
        <taxon>Araneus</taxon>
    </lineage>
</organism>
<gene>
    <name evidence="1" type="ORF">AVEN_224193_1</name>
</gene>
<protein>
    <submittedName>
        <fullName evidence="1">Uncharacterized protein</fullName>
    </submittedName>
</protein>
<evidence type="ECO:0000313" key="2">
    <source>
        <dbReference type="Proteomes" id="UP000499080"/>
    </source>
</evidence>
<accession>A0A4Y2EJN3</accession>
<keyword evidence="2" id="KW-1185">Reference proteome</keyword>
<proteinExistence type="predicted"/>
<dbReference type="Proteomes" id="UP000499080">
    <property type="component" value="Unassembled WGS sequence"/>
</dbReference>
<sequence length="144" mass="16593">MFASVQNLAARIGFWQTAKFSECPFFAQALLSERMRMELNKSLRLRPDRRIFKDQHLSLPPSEDALRMSSAANATIPLQLSARRRYLRRISLSVQQIIGNLRLQNETDAKTSTDLSQHGIDHVVNFLKSGKHFSDRDAFFKENK</sequence>
<comment type="caution">
    <text evidence="1">The sequence shown here is derived from an EMBL/GenBank/DDBJ whole genome shotgun (WGS) entry which is preliminary data.</text>
</comment>
<evidence type="ECO:0000313" key="1">
    <source>
        <dbReference type="EMBL" id="GBM28135.1"/>
    </source>
</evidence>
<dbReference type="AlphaFoldDB" id="A0A4Y2EJN3"/>